<dbReference type="VEuPathDB" id="FungiDB:RO3G_03683"/>
<organism evidence="1 2">
    <name type="scientific">Rhizopus delemar (strain RA 99-880 / ATCC MYA-4621 / FGSC 9543 / NRRL 43880)</name>
    <name type="common">Mucormycosis agent</name>
    <name type="synonym">Rhizopus arrhizus var. delemar</name>
    <dbReference type="NCBI Taxonomy" id="246409"/>
    <lineage>
        <taxon>Eukaryota</taxon>
        <taxon>Fungi</taxon>
        <taxon>Fungi incertae sedis</taxon>
        <taxon>Mucoromycota</taxon>
        <taxon>Mucoromycotina</taxon>
        <taxon>Mucoromycetes</taxon>
        <taxon>Mucorales</taxon>
        <taxon>Mucorineae</taxon>
        <taxon>Rhizopodaceae</taxon>
        <taxon>Rhizopus</taxon>
    </lineage>
</organism>
<dbReference type="AlphaFoldDB" id="I1BRZ8"/>
<dbReference type="Proteomes" id="UP000009138">
    <property type="component" value="Unassembled WGS sequence"/>
</dbReference>
<dbReference type="GO" id="GO:0005741">
    <property type="term" value="C:mitochondrial outer membrane"/>
    <property type="evidence" value="ECO:0007669"/>
    <property type="project" value="TreeGrafter"/>
</dbReference>
<dbReference type="EMBL" id="CH476733">
    <property type="protein sequence ID" value="EIE78978.1"/>
    <property type="molecule type" value="Genomic_DNA"/>
</dbReference>
<sequence>MFRHVSKIASVTLKYTSSIFSQTDHQHMSSAWIGTSLVDLKAGLDALLNDQLEESEKIFCNTVNDPFHAFGYALLMYIKAMLSTTEPQPIDEASAAFEAAIRQLTHHNVHCDLLTAHSILMLSSLQFLKNSWVDHLKAAYELRRAYRIYEKLFEDRLGASVLEHNLLSSDGQDTIEHGVYFGLGLFYLVLSFLPTKG</sequence>
<dbReference type="InterPro" id="IPR019412">
    <property type="entry name" value="IML2/TPR_39"/>
</dbReference>
<dbReference type="InParanoid" id="I1BRZ8"/>
<evidence type="ECO:0000313" key="2">
    <source>
        <dbReference type="Proteomes" id="UP000009138"/>
    </source>
</evidence>
<reference evidence="1 2" key="1">
    <citation type="journal article" date="2009" name="PLoS Genet.">
        <title>Genomic analysis of the basal lineage fungus Rhizopus oryzae reveals a whole-genome duplication.</title>
        <authorList>
            <person name="Ma L.-J."/>
            <person name="Ibrahim A.S."/>
            <person name="Skory C."/>
            <person name="Grabherr M.G."/>
            <person name="Burger G."/>
            <person name="Butler M."/>
            <person name="Elias M."/>
            <person name="Idnurm A."/>
            <person name="Lang B.F."/>
            <person name="Sone T."/>
            <person name="Abe A."/>
            <person name="Calvo S.E."/>
            <person name="Corrochano L.M."/>
            <person name="Engels R."/>
            <person name="Fu J."/>
            <person name="Hansberg W."/>
            <person name="Kim J.-M."/>
            <person name="Kodira C.D."/>
            <person name="Koehrsen M.J."/>
            <person name="Liu B."/>
            <person name="Miranda-Saavedra D."/>
            <person name="O'Leary S."/>
            <person name="Ortiz-Castellanos L."/>
            <person name="Poulter R."/>
            <person name="Rodriguez-Romero J."/>
            <person name="Ruiz-Herrera J."/>
            <person name="Shen Y.-Q."/>
            <person name="Zeng Q."/>
            <person name="Galagan J."/>
            <person name="Birren B.W."/>
            <person name="Cuomo C.A."/>
            <person name="Wickes B.L."/>
        </authorList>
    </citation>
    <scope>NUCLEOTIDE SEQUENCE [LARGE SCALE GENOMIC DNA]</scope>
    <source>
        <strain evidence="2">RA 99-880 / ATCC MYA-4621 / FGSC 9543 / NRRL 43880</strain>
    </source>
</reference>
<dbReference type="OrthoDB" id="2154985at2759"/>
<dbReference type="PANTHER" id="PTHR31859">
    <property type="entry name" value="TETRATRICOPEPTIDE REPEAT PROTEIN 39 FAMILY MEMBER"/>
    <property type="match status" value="1"/>
</dbReference>
<dbReference type="GeneID" id="93610654"/>
<dbReference type="PANTHER" id="PTHR31859:SF1">
    <property type="entry name" value="TETRATRICOPEPTIDE REPEAT PROTEIN 39C"/>
    <property type="match status" value="1"/>
</dbReference>
<accession>I1BRZ8</accession>
<dbReference type="Pfam" id="PF10300">
    <property type="entry name" value="Iml2-TPR_39"/>
    <property type="match status" value="1"/>
</dbReference>
<proteinExistence type="predicted"/>
<name>I1BRZ8_RHIO9</name>
<keyword evidence="2" id="KW-1185">Reference proteome</keyword>
<protein>
    <submittedName>
        <fullName evidence="1">Uncharacterized protein</fullName>
    </submittedName>
</protein>
<gene>
    <name evidence="1" type="ORF">RO3G_03683</name>
</gene>
<dbReference type="RefSeq" id="XP_067514374.1">
    <property type="nucleotide sequence ID" value="XM_067658273.1"/>
</dbReference>
<evidence type="ECO:0000313" key="1">
    <source>
        <dbReference type="EMBL" id="EIE78978.1"/>
    </source>
</evidence>
<dbReference type="GO" id="GO:0005829">
    <property type="term" value="C:cytosol"/>
    <property type="evidence" value="ECO:0007669"/>
    <property type="project" value="TreeGrafter"/>
</dbReference>
<dbReference type="GO" id="GO:0005634">
    <property type="term" value="C:nucleus"/>
    <property type="evidence" value="ECO:0007669"/>
    <property type="project" value="TreeGrafter"/>
</dbReference>